<sequence length="693" mass="75753">MRPEVLYPLFKPVDTLKGVGPRLKPALERLVGGHVVDLLWHLPAAAVDRRHQCKIAEAEHGALCTLTVRISQHIKPSSPTRPYRILCEDETGTLVLTFFRAHSDYLLKTLPEGELRVVSGTVEHYSGEIQMTHPDHVVKVEDIDSVLKLEPIYPLTQGLSQKVLAKAIHGALAQTSELAEWHDPALMAKHGWSGWHESLLKAHNPQETTDIDMLAPARQRLAYDELLANQLALALVRLGMRKTKGHPTKGDGALRQKVLDALPFTLTGSQLKALGDVISDMESDHRMLRLLQGDVGSGKTVVALLAMLAAIETGAQAVMMAPTEILARQHLKTIEPLAEAAGVKVALLTGRDKGKTREALLENLKSGTIQIAVGTHALFQDDVAFQNLRLAVIDEQHRFGVHQRLELAAKGQAVDVLVMTATPIPRTLMLTAYGDMDVSRLVEKPAGRLPVKTSVMPSGKLGSVAEGISRKLDEGARVYWVCPLVEESEKLDLAAAEDRFKDLKKMFGDRVGLVHGRMKGKDKDAVMAAFKAGTIDILVATTVIEVGVDVPEATVMVIEHAERFGLAQLHQLRGRIGRGHGASSCLLVYQTPLGEVAQKRLKIMRETEDGFVIAEEDLKLRGAGEVLGTRQSGLPQFRMADLEAHKALLTTASDDAKVILNGDADLKTPRGQALRTLLYLFERDAAIKYLRSG</sequence>
<dbReference type="SMART" id="SM00490">
    <property type="entry name" value="HELICc"/>
    <property type="match status" value="1"/>
</dbReference>
<comment type="similarity">
    <text evidence="1 15">Belongs to the helicase family. RecG subfamily.</text>
</comment>
<dbReference type="GO" id="GO:0043138">
    <property type="term" value="F:3'-5' DNA helicase activity"/>
    <property type="evidence" value="ECO:0007669"/>
    <property type="project" value="UniProtKB-EC"/>
</dbReference>
<gene>
    <name evidence="18" type="ORF">BEN30_10700</name>
</gene>
<dbReference type="InterPro" id="IPR033454">
    <property type="entry name" value="RecG_wedge"/>
</dbReference>
<dbReference type="GO" id="GO:0003677">
    <property type="term" value="F:DNA binding"/>
    <property type="evidence" value="ECO:0007669"/>
    <property type="project" value="UniProtKB-KW"/>
</dbReference>
<dbReference type="InterPro" id="IPR004609">
    <property type="entry name" value="ATP-dep_DNA_helicase_RecG"/>
</dbReference>
<evidence type="ECO:0000256" key="7">
    <source>
        <dbReference type="ARBA" id="ARBA00022840"/>
    </source>
</evidence>
<dbReference type="PROSITE" id="PS51192">
    <property type="entry name" value="HELICASE_ATP_BIND_1"/>
    <property type="match status" value="1"/>
</dbReference>
<reference evidence="19" key="1">
    <citation type="submission" date="2016-07" db="EMBL/GenBank/DDBJ databases">
        <authorList>
            <person name="Florea S."/>
            <person name="Webb J.S."/>
            <person name="Jaromczyk J."/>
            <person name="Schardl C.L."/>
        </authorList>
    </citation>
    <scope>NUCLEOTIDE SEQUENCE [LARGE SCALE GENOMIC DNA]</scope>
    <source>
        <strain evidence="19">MV-1</strain>
    </source>
</reference>
<dbReference type="NCBIfam" id="TIGR00643">
    <property type="entry name" value="recG"/>
    <property type="match status" value="1"/>
</dbReference>
<evidence type="ECO:0000256" key="15">
    <source>
        <dbReference type="RuleBase" id="RU363016"/>
    </source>
</evidence>
<dbReference type="EC" id="5.6.2.4" evidence="13 15"/>
<evidence type="ECO:0000256" key="12">
    <source>
        <dbReference type="ARBA" id="ARBA00034617"/>
    </source>
</evidence>
<evidence type="ECO:0000256" key="10">
    <source>
        <dbReference type="ARBA" id="ARBA00023204"/>
    </source>
</evidence>
<dbReference type="OrthoDB" id="9804325at2"/>
<dbReference type="SUPFAM" id="SSF50249">
    <property type="entry name" value="Nucleic acid-binding proteins"/>
    <property type="match status" value="1"/>
</dbReference>
<dbReference type="GO" id="GO:0016887">
    <property type="term" value="F:ATP hydrolysis activity"/>
    <property type="evidence" value="ECO:0007669"/>
    <property type="project" value="RHEA"/>
</dbReference>
<dbReference type="PANTHER" id="PTHR47964:SF1">
    <property type="entry name" value="ATP-DEPENDENT DNA HELICASE HOMOLOG RECG, CHLOROPLASTIC"/>
    <property type="match status" value="1"/>
</dbReference>
<dbReference type="GO" id="GO:0005524">
    <property type="term" value="F:ATP binding"/>
    <property type="evidence" value="ECO:0007669"/>
    <property type="project" value="UniProtKB-KW"/>
</dbReference>
<evidence type="ECO:0000256" key="14">
    <source>
        <dbReference type="ARBA" id="ARBA00048988"/>
    </source>
</evidence>
<dbReference type="InterPro" id="IPR047112">
    <property type="entry name" value="RecG/Mfd"/>
</dbReference>
<dbReference type="InterPro" id="IPR001650">
    <property type="entry name" value="Helicase_C-like"/>
</dbReference>
<evidence type="ECO:0000256" key="1">
    <source>
        <dbReference type="ARBA" id="ARBA00007504"/>
    </source>
</evidence>
<keyword evidence="5 15" id="KW-0378">Hydrolase</keyword>
<comment type="caution">
    <text evidence="18">The sequence shown here is derived from an EMBL/GenBank/DDBJ whole genome shotgun (WGS) entry which is preliminary data.</text>
</comment>
<dbReference type="Proteomes" id="UP000095347">
    <property type="component" value="Unassembled WGS sequence"/>
</dbReference>
<accession>A0A1E5Q715</accession>
<dbReference type="Gene3D" id="2.40.50.140">
    <property type="entry name" value="Nucleic acid-binding proteins"/>
    <property type="match status" value="1"/>
</dbReference>
<dbReference type="PANTHER" id="PTHR47964">
    <property type="entry name" value="ATP-DEPENDENT DNA HELICASE HOMOLOG RECG, CHLOROPLASTIC"/>
    <property type="match status" value="1"/>
</dbReference>
<dbReference type="CDD" id="cd04488">
    <property type="entry name" value="RecG_wedge_OBF"/>
    <property type="match status" value="1"/>
</dbReference>
<evidence type="ECO:0000256" key="9">
    <source>
        <dbReference type="ARBA" id="ARBA00023172"/>
    </source>
</evidence>
<evidence type="ECO:0000256" key="6">
    <source>
        <dbReference type="ARBA" id="ARBA00022806"/>
    </source>
</evidence>
<keyword evidence="8" id="KW-0238">DNA-binding</keyword>
<evidence type="ECO:0000313" key="19">
    <source>
        <dbReference type="Proteomes" id="UP000095347"/>
    </source>
</evidence>
<keyword evidence="6 15" id="KW-0347">Helicase</keyword>
<dbReference type="GO" id="GO:0006281">
    <property type="term" value="P:DNA repair"/>
    <property type="evidence" value="ECO:0007669"/>
    <property type="project" value="UniProtKB-UniRule"/>
</dbReference>
<feature type="domain" description="Helicase ATP-binding" evidence="16">
    <location>
        <begin position="280"/>
        <end position="441"/>
    </location>
</feature>
<keyword evidence="9 15" id="KW-0233">DNA recombination</keyword>
<dbReference type="Pfam" id="PF00270">
    <property type="entry name" value="DEAD"/>
    <property type="match status" value="1"/>
</dbReference>
<evidence type="ECO:0000259" key="17">
    <source>
        <dbReference type="PROSITE" id="PS51194"/>
    </source>
</evidence>
<dbReference type="InterPro" id="IPR045562">
    <property type="entry name" value="RecG_dom3_C"/>
</dbReference>
<comment type="catalytic activity">
    <reaction evidence="14 15">
        <text>ATP + H2O = ADP + phosphate + H(+)</text>
        <dbReference type="Rhea" id="RHEA:13065"/>
        <dbReference type="ChEBI" id="CHEBI:15377"/>
        <dbReference type="ChEBI" id="CHEBI:15378"/>
        <dbReference type="ChEBI" id="CHEBI:30616"/>
        <dbReference type="ChEBI" id="CHEBI:43474"/>
        <dbReference type="ChEBI" id="CHEBI:456216"/>
        <dbReference type="EC" id="5.6.2.4"/>
    </reaction>
</comment>
<keyword evidence="10 15" id="KW-0234">DNA repair</keyword>
<proteinExistence type="inferred from homology"/>
<evidence type="ECO:0000259" key="16">
    <source>
        <dbReference type="PROSITE" id="PS51192"/>
    </source>
</evidence>
<keyword evidence="4 15" id="KW-0227">DNA damage</keyword>
<keyword evidence="19" id="KW-1185">Reference proteome</keyword>
<dbReference type="NCBIfam" id="NF008168">
    <property type="entry name" value="PRK10917.2-2"/>
    <property type="match status" value="1"/>
</dbReference>
<evidence type="ECO:0000256" key="11">
    <source>
        <dbReference type="ARBA" id="ARBA00023235"/>
    </source>
</evidence>
<dbReference type="GO" id="GO:0006310">
    <property type="term" value="P:DNA recombination"/>
    <property type="evidence" value="ECO:0007669"/>
    <property type="project" value="UniProtKB-UniRule"/>
</dbReference>
<dbReference type="SMART" id="SM00487">
    <property type="entry name" value="DEXDc"/>
    <property type="match status" value="1"/>
</dbReference>
<evidence type="ECO:0000256" key="8">
    <source>
        <dbReference type="ARBA" id="ARBA00023125"/>
    </source>
</evidence>
<dbReference type="FunFam" id="3.40.50.300:FF:000391">
    <property type="entry name" value="ATP-dependent DNA helicase RecG"/>
    <property type="match status" value="1"/>
</dbReference>
<dbReference type="NCBIfam" id="NF008164">
    <property type="entry name" value="PRK10917.1-2"/>
    <property type="match status" value="1"/>
</dbReference>
<evidence type="ECO:0000256" key="3">
    <source>
        <dbReference type="ARBA" id="ARBA00022741"/>
    </source>
</evidence>
<dbReference type="InterPro" id="IPR027417">
    <property type="entry name" value="P-loop_NTPase"/>
</dbReference>
<feature type="domain" description="Helicase C-terminal" evidence="17">
    <location>
        <begin position="467"/>
        <end position="619"/>
    </location>
</feature>
<dbReference type="RefSeq" id="WP_069958070.1">
    <property type="nucleotide sequence ID" value="NZ_MCGG01000027.1"/>
</dbReference>
<comment type="function">
    <text evidence="15">Plays a critical role in recombination and DNA repair. Helps process Holliday junction intermediates to mature products by catalyzing branch migration. Has replication fork regression activity, unwinds stalled or blocked replication forks to make a HJ that can be resolved. Has a DNA unwinding activity characteristic of a DNA helicase with 3'-5' polarity.</text>
</comment>
<dbReference type="Pfam" id="PF00271">
    <property type="entry name" value="Helicase_C"/>
    <property type="match status" value="1"/>
</dbReference>
<protein>
    <recommendedName>
        <fullName evidence="2 15">ATP-dependent DNA helicase RecG</fullName>
        <ecNumber evidence="13 15">5.6.2.4</ecNumber>
    </recommendedName>
</protein>
<dbReference type="STRING" id="28181.BEN30_10700"/>
<keyword evidence="11" id="KW-0413">Isomerase</keyword>
<keyword evidence="3 15" id="KW-0547">Nucleotide-binding</keyword>
<name>A0A1E5Q715_9PROT</name>
<dbReference type="AlphaFoldDB" id="A0A1E5Q715"/>
<dbReference type="Pfam" id="PF17191">
    <property type="entry name" value="RecG_wedge"/>
    <property type="match status" value="1"/>
</dbReference>
<dbReference type="NCBIfam" id="NF008165">
    <property type="entry name" value="PRK10917.1-3"/>
    <property type="match status" value="1"/>
</dbReference>
<dbReference type="Pfam" id="PF19833">
    <property type="entry name" value="RecG_dom3_C"/>
    <property type="match status" value="1"/>
</dbReference>
<dbReference type="InterPro" id="IPR014001">
    <property type="entry name" value="Helicase_ATP-bd"/>
</dbReference>
<keyword evidence="7 15" id="KW-0067">ATP-binding</keyword>
<evidence type="ECO:0000256" key="2">
    <source>
        <dbReference type="ARBA" id="ARBA00017846"/>
    </source>
</evidence>
<evidence type="ECO:0000256" key="4">
    <source>
        <dbReference type="ARBA" id="ARBA00022763"/>
    </source>
</evidence>
<evidence type="ECO:0000256" key="5">
    <source>
        <dbReference type="ARBA" id="ARBA00022801"/>
    </source>
</evidence>
<dbReference type="Gene3D" id="3.40.50.300">
    <property type="entry name" value="P-loop containing nucleotide triphosphate hydrolases"/>
    <property type="match status" value="2"/>
</dbReference>
<evidence type="ECO:0000313" key="18">
    <source>
        <dbReference type="EMBL" id="OEJ66862.1"/>
    </source>
</evidence>
<dbReference type="PROSITE" id="PS51194">
    <property type="entry name" value="HELICASE_CTER"/>
    <property type="match status" value="1"/>
</dbReference>
<evidence type="ECO:0000256" key="13">
    <source>
        <dbReference type="ARBA" id="ARBA00034808"/>
    </source>
</evidence>
<comment type="catalytic activity">
    <reaction evidence="12 15">
        <text>Couples ATP hydrolysis with the unwinding of duplex DNA by translocating in the 3'-5' direction.</text>
        <dbReference type="EC" id="5.6.2.4"/>
    </reaction>
</comment>
<dbReference type="InterPro" id="IPR011545">
    <property type="entry name" value="DEAD/DEAH_box_helicase_dom"/>
</dbReference>
<dbReference type="CDD" id="cd17992">
    <property type="entry name" value="DEXHc_RecG"/>
    <property type="match status" value="1"/>
</dbReference>
<dbReference type="SUPFAM" id="SSF52540">
    <property type="entry name" value="P-loop containing nucleoside triphosphate hydrolases"/>
    <property type="match status" value="2"/>
</dbReference>
<organism evidence="18 19">
    <name type="scientific">Magnetovibrio blakemorei</name>
    <dbReference type="NCBI Taxonomy" id="28181"/>
    <lineage>
        <taxon>Bacteria</taxon>
        <taxon>Pseudomonadati</taxon>
        <taxon>Pseudomonadota</taxon>
        <taxon>Alphaproteobacteria</taxon>
        <taxon>Rhodospirillales</taxon>
        <taxon>Magnetovibrionaceae</taxon>
        <taxon>Magnetovibrio</taxon>
    </lineage>
</organism>
<dbReference type="EMBL" id="MCGG01000027">
    <property type="protein sequence ID" value="OEJ66862.1"/>
    <property type="molecule type" value="Genomic_DNA"/>
</dbReference>
<dbReference type="InterPro" id="IPR012340">
    <property type="entry name" value="NA-bd_OB-fold"/>
</dbReference>